<keyword evidence="5" id="KW-1185">Reference proteome</keyword>
<keyword evidence="2" id="KW-0677">Repeat</keyword>
<evidence type="ECO:0000313" key="5">
    <source>
        <dbReference type="Proteomes" id="UP000039865"/>
    </source>
</evidence>
<dbReference type="InParanoid" id="A0A078B4G7"/>
<dbReference type="InterPro" id="IPR015915">
    <property type="entry name" value="Kelch-typ_b-propeller"/>
</dbReference>
<reference evidence="4 5" key="1">
    <citation type="submission" date="2014-06" db="EMBL/GenBank/DDBJ databases">
        <authorList>
            <person name="Swart Estienne"/>
        </authorList>
    </citation>
    <scope>NUCLEOTIDE SEQUENCE [LARGE SCALE GENOMIC DNA]</scope>
    <source>
        <strain evidence="4 5">130c</strain>
    </source>
</reference>
<proteinExistence type="predicted"/>
<dbReference type="SMART" id="SM00612">
    <property type="entry name" value="Kelch"/>
    <property type="match status" value="2"/>
</dbReference>
<protein>
    <submittedName>
        <fullName evidence="4">Kelch motif family protein</fullName>
    </submittedName>
</protein>
<name>A0A078B4G7_STYLE</name>
<dbReference type="OrthoDB" id="45365at2759"/>
<dbReference type="EMBL" id="CCKQ01016495">
    <property type="protein sequence ID" value="CDW88373.1"/>
    <property type="molecule type" value="Genomic_DNA"/>
</dbReference>
<evidence type="ECO:0000256" key="2">
    <source>
        <dbReference type="ARBA" id="ARBA00022737"/>
    </source>
</evidence>
<dbReference type="Proteomes" id="UP000039865">
    <property type="component" value="Unassembled WGS sequence"/>
</dbReference>
<dbReference type="PANTHER" id="PTHR24412:SF489">
    <property type="entry name" value="RING FINGER DOMAIN AND KELCH REPEAT-CONTAINING PROTEIN DDB_G0271372"/>
    <property type="match status" value="1"/>
</dbReference>
<gene>
    <name evidence="4" type="primary">Contig16861.g17966</name>
    <name evidence="4" type="ORF">STYLEM_17494</name>
</gene>
<dbReference type="InterPro" id="IPR006652">
    <property type="entry name" value="Kelch_1"/>
</dbReference>
<evidence type="ECO:0000313" key="4">
    <source>
        <dbReference type="EMBL" id="CDW88373.1"/>
    </source>
</evidence>
<dbReference type="SUPFAM" id="SSF117281">
    <property type="entry name" value="Kelch motif"/>
    <property type="match status" value="1"/>
</dbReference>
<feature type="region of interest" description="Disordered" evidence="3">
    <location>
        <begin position="280"/>
        <end position="300"/>
    </location>
</feature>
<accession>A0A078B4G7</accession>
<sequence>MQGPQNIRQPMQQIIPGYMPPIPQMHMQNMQAMQAQQYRQIQQYHQQNQMIFNMQQQQQMQKQKEQAHQTLSKKFGYKASLTAQCDKHPNQIIIFEDDDSKYCEKCYIELDLKAKTDQQTSQSDQNLLNQQNLEQHQLGSQQHQQNSRQIQDGQPINKQQQVLVLQSKLSNLLQSLSDKIREKANHLILSHEQLIIYEKTLAEKYDPVFGKMKEITQEKQLDYMTFLLKQLNQNRDRVQLEKITLEKLMKSFYDVGDKLGNVLESEMKVIEVKDKESQKIVQKEQEQQKPNYVEEEDKDEDIQESHAKVDSYKIEGVSTMIEDFDNIIAKNYCVYTNYEDFSFAQTRNKEQLEENFKIFVQKNFSGDFQIQNWFDQEVLPRLHFLQQKTKFINTYKILHFNSECQLIANTFVFPEKGRHIVTPEGQLYYFGGYFQNMRLFSQNNFILDEHRQILVPLTSMSQGRADHALLNFKGQIYCFGGMAYTDPNQKTTVQSINSCEVYNIKEDKWQVLPPFKHSRQAFGVCPFNDKYIFIFGGKILRPGQSMANNLAYDFVSEVECYDIDRSNWRVINYISESNKLRILHPGTVQISGKKIMIFGGIIPPIEHEEENQALENGQRVTVSNQNIQFNVTNGELKRGNDLIKPFYCVNGGSVCAQQGKIYALGFGISKESSGFSFLSADSQQQQQPHTISELNPNMDKKVLQCYKAEEDEWTEIQEGLFTGQRKRSLEDNLEEMF</sequence>
<evidence type="ECO:0000256" key="3">
    <source>
        <dbReference type="SAM" id="MobiDB-lite"/>
    </source>
</evidence>
<dbReference type="Pfam" id="PF24681">
    <property type="entry name" value="Kelch_KLHDC2_KLHL20_DRC7"/>
    <property type="match status" value="1"/>
</dbReference>
<evidence type="ECO:0000256" key="1">
    <source>
        <dbReference type="ARBA" id="ARBA00022441"/>
    </source>
</evidence>
<organism evidence="4 5">
    <name type="scientific">Stylonychia lemnae</name>
    <name type="common">Ciliate</name>
    <dbReference type="NCBI Taxonomy" id="5949"/>
    <lineage>
        <taxon>Eukaryota</taxon>
        <taxon>Sar</taxon>
        <taxon>Alveolata</taxon>
        <taxon>Ciliophora</taxon>
        <taxon>Intramacronucleata</taxon>
        <taxon>Spirotrichea</taxon>
        <taxon>Stichotrichia</taxon>
        <taxon>Sporadotrichida</taxon>
        <taxon>Oxytrichidae</taxon>
        <taxon>Stylonychinae</taxon>
        <taxon>Stylonychia</taxon>
    </lineage>
</organism>
<dbReference type="AlphaFoldDB" id="A0A078B4G7"/>
<keyword evidence="1" id="KW-0880">Kelch repeat</keyword>
<dbReference type="Gene3D" id="2.120.10.80">
    <property type="entry name" value="Kelch-type beta propeller"/>
    <property type="match status" value="1"/>
</dbReference>
<dbReference type="PANTHER" id="PTHR24412">
    <property type="entry name" value="KELCH PROTEIN"/>
    <property type="match status" value="1"/>
</dbReference>